<dbReference type="Gene3D" id="3.40.50.11440">
    <property type="match status" value="1"/>
</dbReference>
<name>A0A7C3MD50_ARCFL</name>
<dbReference type="GO" id="GO:0050043">
    <property type="term" value="F:lactate racemase activity"/>
    <property type="evidence" value="ECO:0007669"/>
    <property type="project" value="InterPro"/>
</dbReference>
<sequence length="412" mass="45828">MIELPSNIWYGDTPLIFEPPESWDVSVFRMAGDSLGEVGKEEIIRALREPVGQKALSSLAEETKEAVIVFDDMTRPTRLEEISRAVIGELKRGGVPDEKITFICANGAHGTYDRDDFVKKLGEEIVETYPVFNHNPFANLDYLGETSAGTPVEVNSEVMSYSLKIGLGCILPHPQFGYSGGAKIVLPGVAGMRSIAYNHGVIGGWSAATAVRDLHPTCQMAYGRVNEENVMRKDAEEAARMARFDFIVNTLVNTKRRNTHVFAGDIIEAQRKGVEVARKHYATQVGFEFDVVISNAYSKASEAAIATWPAICLKQGGTLVLVCNSRTGQISHYIHGRWGMRRRGGFLYLPPPDTLKRAGKVVFVSQYQEKQPWLEVCEDVVRVRTLEEMVEEVGREKKRVAVFPDSTIQKPF</sequence>
<dbReference type="EMBL" id="DTLB01000042">
    <property type="protein sequence ID" value="HFW32695.1"/>
    <property type="molecule type" value="Genomic_DNA"/>
</dbReference>
<dbReference type="PANTHER" id="PTHR33171">
    <property type="entry name" value="LAR_N DOMAIN-CONTAINING PROTEIN"/>
    <property type="match status" value="1"/>
</dbReference>
<protein>
    <submittedName>
        <fullName evidence="2">DUF2088 domain-containing protein</fullName>
    </submittedName>
</protein>
<gene>
    <name evidence="2" type="ORF">ENW66_07085</name>
</gene>
<reference evidence="2" key="1">
    <citation type="journal article" date="2020" name="mSystems">
        <title>Genome- and Community-Level Interaction Insights into Carbon Utilization and Element Cycling Functions of Hydrothermarchaeota in Hydrothermal Sediment.</title>
        <authorList>
            <person name="Zhou Z."/>
            <person name="Liu Y."/>
            <person name="Xu W."/>
            <person name="Pan J."/>
            <person name="Luo Z.H."/>
            <person name="Li M."/>
        </authorList>
    </citation>
    <scope>NUCLEOTIDE SEQUENCE [LARGE SCALE GENOMIC DNA]</scope>
    <source>
        <strain evidence="2">SpSt-87</strain>
    </source>
</reference>
<organism evidence="2">
    <name type="scientific">Archaeoglobus fulgidus</name>
    <dbReference type="NCBI Taxonomy" id="2234"/>
    <lineage>
        <taxon>Archaea</taxon>
        <taxon>Methanobacteriati</taxon>
        <taxon>Methanobacteriota</taxon>
        <taxon>Archaeoglobi</taxon>
        <taxon>Archaeoglobales</taxon>
        <taxon>Archaeoglobaceae</taxon>
        <taxon>Archaeoglobus</taxon>
    </lineage>
</organism>
<feature type="domain" description="LarA-like N-terminal" evidence="1">
    <location>
        <begin position="10"/>
        <end position="202"/>
    </location>
</feature>
<dbReference type="InterPro" id="IPR048068">
    <property type="entry name" value="LarA-like"/>
</dbReference>
<dbReference type="AlphaFoldDB" id="A0A7C3MD50"/>
<accession>A0A7C3MD50</accession>
<comment type="caution">
    <text evidence="2">The sequence shown here is derived from an EMBL/GenBank/DDBJ whole genome shotgun (WGS) entry which is preliminary data.</text>
</comment>
<evidence type="ECO:0000313" key="2">
    <source>
        <dbReference type="EMBL" id="HFW32695.1"/>
    </source>
</evidence>
<dbReference type="PANTHER" id="PTHR33171:SF17">
    <property type="entry name" value="LARA-LIKE N-TERMINAL DOMAIN-CONTAINING PROTEIN"/>
    <property type="match status" value="1"/>
</dbReference>
<evidence type="ECO:0000259" key="1">
    <source>
        <dbReference type="Pfam" id="PF09861"/>
    </source>
</evidence>
<dbReference type="Pfam" id="PF09861">
    <property type="entry name" value="Lar_N"/>
    <property type="match status" value="1"/>
</dbReference>
<proteinExistence type="predicted"/>
<dbReference type="InterPro" id="IPR018657">
    <property type="entry name" value="LarA-like_N"/>
</dbReference>